<dbReference type="InterPro" id="IPR036641">
    <property type="entry name" value="HPT_dom_sf"/>
</dbReference>
<feature type="domain" description="Histidine kinase" evidence="9">
    <location>
        <begin position="389"/>
        <end position="603"/>
    </location>
</feature>
<keyword evidence="12" id="KW-1185">Reference proteome</keyword>
<dbReference type="GO" id="GO:0005886">
    <property type="term" value="C:plasma membrane"/>
    <property type="evidence" value="ECO:0007669"/>
    <property type="project" value="TreeGrafter"/>
</dbReference>
<evidence type="ECO:0000256" key="4">
    <source>
        <dbReference type="ARBA" id="ARBA00022679"/>
    </source>
</evidence>
<feature type="domain" description="Response regulatory" evidence="10">
    <location>
        <begin position="627"/>
        <end position="740"/>
    </location>
</feature>
<dbReference type="EMBL" id="AP019736">
    <property type="protein sequence ID" value="BBL06527.1"/>
    <property type="molecule type" value="Genomic_DNA"/>
</dbReference>
<dbReference type="AlphaFoldDB" id="A0A4Y1WZR8"/>
<dbReference type="FunFam" id="1.10.287.130:FF:000120">
    <property type="entry name" value="RteA, two-component system histidine kinase, with response regulator receiver domain"/>
    <property type="match status" value="1"/>
</dbReference>
<dbReference type="Gene3D" id="1.20.120.160">
    <property type="entry name" value="HPT domain"/>
    <property type="match status" value="1"/>
</dbReference>
<keyword evidence="5 11" id="KW-0418">Kinase</keyword>
<dbReference type="Gene3D" id="3.30.565.10">
    <property type="entry name" value="Histidine kinase-like ATPase, C-terminal domain"/>
    <property type="match status" value="1"/>
</dbReference>
<dbReference type="CDD" id="cd16922">
    <property type="entry name" value="HATPase_EvgS-ArcB-TorS-like"/>
    <property type="match status" value="1"/>
</dbReference>
<reference evidence="12" key="1">
    <citation type="submission" date="2019-06" db="EMBL/GenBank/DDBJ databases">
        <title>Alistipes onderdonkii subsp. vulgaris subsp. nov., Alistipes dispar sp. nov. and Alistipes communis sp. nov., isolated from human faeces, and creation of Alistipes onderdonkii subsp. onderdonkii subsp. nov.</title>
        <authorList>
            <person name="Sakamoto M."/>
            <person name="Ikeyama N."/>
            <person name="Ogata Y."/>
            <person name="Suda W."/>
            <person name="Iino T."/>
            <person name="Hattori M."/>
            <person name="Ohkuma M."/>
        </authorList>
    </citation>
    <scope>NUCLEOTIDE SEQUENCE [LARGE SCALE GENOMIC DNA]</scope>
    <source>
        <strain evidence="12">5CPEGH6</strain>
    </source>
</reference>
<dbReference type="SUPFAM" id="SSF55874">
    <property type="entry name" value="ATPase domain of HSP90 chaperone/DNA topoisomerase II/histidine kinase"/>
    <property type="match status" value="1"/>
</dbReference>
<evidence type="ECO:0000256" key="7">
    <source>
        <dbReference type="SAM" id="MobiDB-lite"/>
    </source>
</evidence>
<evidence type="ECO:0000256" key="8">
    <source>
        <dbReference type="SAM" id="Phobius"/>
    </source>
</evidence>
<evidence type="ECO:0000259" key="10">
    <source>
        <dbReference type="PROSITE" id="PS50110"/>
    </source>
</evidence>
<organism evidence="11 12">
    <name type="scientific">Alistipes dispar</name>
    <dbReference type="NCBI Taxonomy" id="2585119"/>
    <lineage>
        <taxon>Bacteria</taxon>
        <taxon>Pseudomonadati</taxon>
        <taxon>Bacteroidota</taxon>
        <taxon>Bacteroidia</taxon>
        <taxon>Bacteroidales</taxon>
        <taxon>Rikenellaceae</taxon>
        <taxon>Alistipes</taxon>
    </lineage>
</organism>
<dbReference type="InterPro" id="IPR036890">
    <property type="entry name" value="HATPase_C_sf"/>
</dbReference>
<evidence type="ECO:0000256" key="2">
    <source>
        <dbReference type="ARBA" id="ARBA00012438"/>
    </source>
</evidence>
<dbReference type="Gene3D" id="1.10.287.130">
    <property type="match status" value="1"/>
</dbReference>
<dbReference type="InterPro" id="IPR036097">
    <property type="entry name" value="HisK_dim/P_sf"/>
</dbReference>
<dbReference type="SUPFAM" id="SSF47226">
    <property type="entry name" value="Histidine-containing phosphotransfer domain, HPT domain"/>
    <property type="match status" value="1"/>
</dbReference>
<keyword evidence="8" id="KW-0472">Membrane</keyword>
<dbReference type="Pfam" id="PF00072">
    <property type="entry name" value="Response_reg"/>
    <property type="match status" value="1"/>
</dbReference>
<dbReference type="InterPro" id="IPR003661">
    <property type="entry name" value="HisK_dim/P_dom"/>
</dbReference>
<evidence type="ECO:0000256" key="5">
    <source>
        <dbReference type="ARBA" id="ARBA00022777"/>
    </source>
</evidence>
<dbReference type="PANTHER" id="PTHR43047:SF72">
    <property type="entry name" value="OSMOSENSING HISTIDINE PROTEIN KINASE SLN1"/>
    <property type="match status" value="1"/>
</dbReference>
<keyword evidence="3 6" id="KW-0597">Phosphoprotein</keyword>
<comment type="catalytic activity">
    <reaction evidence="1">
        <text>ATP + protein L-histidine = ADP + protein N-phospho-L-histidine.</text>
        <dbReference type="EC" id="2.7.13.3"/>
    </reaction>
</comment>
<name>A0A4Y1WZR8_9BACT</name>
<dbReference type="SMART" id="SM00388">
    <property type="entry name" value="HisKA"/>
    <property type="match status" value="1"/>
</dbReference>
<sequence>MKESKFVKAKIAAGYVILIAACILSVGYVYREAVRLSAPDGSYALLRNKRSAVNQVLYHLYQAESYGQLMIAGYQSFEGRYRRELRTVRARIDSLRSIAGSGDSLQTMRLDSIVRLLADKERRTMSLRRSIRAGATSSLLEKNIRALIEGSRDSLARPDTLSLPAGGLLSPDSLPRTDTLRPLLPDTLAPVLPPPSDTLPPPSLVRSDTVAVPRPKRRFFRRLADLFSPPRNDSNVVISRREIVVDTLRRPGETLPPEAIRDTITLVLRALQDSVTSERLGIYDEAWREGLRLRYSNDLVNAKIYRLILDFEEEETAFLMRRIDTNEAIRQRSSQILGIVAAGAVVLMLLFVAVLWRDINRSVRYRRALERANRDNEALLAAREQLMLAITHDIKAPLGSVMGYIDLLSRLTSDKRQELYLQNMKSSSEHLLALVNSLLDFYRLDANKMEVDAVAFNPAQLFETIRAGFAAAAAAKGLELRLELAPSTDREVAGDAFRIRQIADNLLSNALKFTDEGFVTLRARLSDGQLVFSVRDTGRGIGPEERERIFAEFVRLRSAQGVDGFGLGLSIVDRLVKLLGGAISLDSAPGQGSKFIVTVPVGDAAEGAAGRTAAPEPGAAEPLPPLRALLVDDDPLQLEMVAAMCRRAGVSAECCQYPEYAARLVEGGRFDLVVTDIQMPSYDGFGVLEAVRGVAPGIPVVAVSARGEMRPEDFAARGFAACLRKPFTYGELVGAIRAACCGGTSPQVPDAGTKASAPEPDGGELRFDALTAYAGDDAEAAQSILASFAEQTAANCTALCEALDADDAAGVKALAHKMLPIFTMLGAGTVADTLRRAETHEGALTDTLHRELAAVAERIRGIAAEAGKRAFPGKAASGGPESE</sequence>
<dbReference type="OrthoDB" id="1046984at2"/>
<keyword evidence="8" id="KW-1133">Transmembrane helix</keyword>
<dbReference type="Proteomes" id="UP000319374">
    <property type="component" value="Chromosome"/>
</dbReference>
<dbReference type="PANTHER" id="PTHR43047">
    <property type="entry name" value="TWO-COMPONENT HISTIDINE PROTEIN KINASE"/>
    <property type="match status" value="1"/>
</dbReference>
<dbReference type="KEGG" id="ada:A5CPEGH6_11650"/>
<dbReference type="InterPro" id="IPR005467">
    <property type="entry name" value="His_kinase_dom"/>
</dbReference>
<evidence type="ECO:0000313" key="12">
    <source>
        <dbReference type="Proteomes" id="UP000319374"/>
    </source>
</evidence>
<dbReference type="InterPro" id="IPR004358">
    <property type="entry name" value="Sig_transdc_His_kin-like_C"/>
</dbReference>
<dbReference type="RefSeq" id="WP_141428340.1">
    <property type="nucleotide sequence ID" value="NZ_AP019736.1"/>
</dbReference>
<dbReference type="Pfam" id="PF02518">
    <property type="entry name" value="HATPase_c"/>
    <property type="match status" value="1"/>
</dbReference>
<dbReference type="InterPro" id="IPR011006">
    <property type="entry name" value="CheY-like_superfamily"/>
</dbReference>
<gene>
    <name evidence="11" type="ORF">A5CPEGH6_11650</name>
</gene>
<dbReference type="PROSITE" id="PS50109">
    <property type="entry name" value="HIS_KIN"/>
    <property type="match status" value="1"/>
</dbReference>
<evidence type="ECO:0000256" key="1">
    <source>
        <dbReference type="ARBA" id="ARBA00000085"/>
    </source>
</evidence>
<protein>
    <recommendedName>
        <fullName evidence="2">histidine kinase</fullName>
        <ecNumber evidence="2">2.7.13.3</ecNumber>
    </recommendedName>
</protein>
<dbReference type="Gene3D" id="3.40.50.2300">
    <property type="match status" value="1"/>
</dbReference>
<feature type="modified residue" description="4-aspartylphosphate" evidence="6">
    <location>
        <position position="676"/>
    </location>
</feature>
<keyword evidence="4" id="KW-0808">Transferase</keyword>
<evidence type="ECO:0000313" key="11">
    <source>
        <dbReference type="EMBL" id="BBL06527.1"/>
    </source>
</evidence>
<dbReference type="FunFam" id="3.30.565.10:FF:000010">
    <property type="entry name" value="Sensor histidine kinase RcsC"/>
    <property type="match status" value="1"/>
</dbReference>
<proteinExistence type="predicted"/>
<dbReference type="EC" id="2.7.13.3" evidence="2"/>
<dbReference type="GO" id="GO:0009927">
    <property type="term" value="F:histidine phosphotransfer kinase activity"/>
    <property type="evidence" value="ECO:0007669"/>
    <property type="project" value="TreeGrafter"/>
</dbReference>
<dbReference type="InterPro" id="IPR003594">
    <property type="entry name" value="HATPase_dom"/>
</dbReference>
<dbReference type="PROSITE" id="PS51257">
    <property type="entry name" value="PROKAR_LIPOPROTEIN"/>
    <property type="match status" value="1"/>
</dbReference>
<dbReference type="InterPro" id="IPR001789">
    <property type="entry name" value="Sig_transdc_resp-reg_receiver"/>
</dbReference>
<evidence type="ECO:0000259" key="9">
    <source>
        <dbReference type="PROSITE" id="PS50109"/>
    </source>
</evidence>
<feature type="compositionally biased region" description="Pro residues" evidence="7">
    <location>
        <begin position="191"/>
        <end position="203"/>
    </location>
</feature>
<evidence type="ECO:0000256" key="6">
    <source>
        <dbReference type="PROSITE-ProRule" id="PRU00169"/>
    </source>
</evidence>
<dbReference type="PROSITE" id="PS50110">
    <property type="entry name" value="RESPONSE_REGULATORY"/>
    <property type="match status" value="1"/>
</dbReference>
<feature type="region of interest" description="Disordered" evidence="7">
    <location>
        <begin position="188"/>
        <end position="207"/>
    </location>
</feature>
<dbReference type="PRINTS" id="PR00344">
    <property type="entry name" value="BCTRLSENSOR"/>
</dbReference>
<dbReference type="SMART" id="SM00448">
    <property type="entry name" value="REC"/>
    <property type="match status" value="1"/>
</dbReference>
<dbReference type="SUPFAM" id="SSF47384">
    <property type="entry name" value="Homodimeric domain of signal transducing histidine kinase"/>
    <property type="match status" value="1"/>
</dbReference>
<evidence type="ECO:0000256" key="3">
    <source>
        <dbReference type="ARBA" id="ARBA00022553"/>
    </source>
</evidence>
<keyword evidence="8" id="KW-0812">Transmembrane</keyword>
<accession>A0A4Y1WZR8</accession>
<dbReference type="CDD" id="cd00082">
    <property type="entry name" value="HisKA"/>
    <property type="match status" value="1"/>
</dbReference>
<feature type="transmembrane region" description="Helical" evidence="8">
    <location>
        <begin position="12"/>
        <end position="30"/>
    </location>
</feature>
<feature type="transmembrane region" description="Helical" evidence="8">
    <location>
        <begin position="336"/>
        <end position="356"/>
    </location>
</feature>
<dbReference type="SMART" id="SM00387">
    <property type="entry name" value="HATPase_c"/>
    <property type="match status" value="1"/>
</dbReference>
<dbReference type="SUPFAM" id="SSF52172">
    <property type="entry name" value="CheY-like"/>
    <property type="match status" value="1"/>
</dbReference>
<dbReference type="Pfam" id="PF00512">
    <property type="entry name" value="HisKA"/>
    <property type="match status" value="1"/>
</dbReference>
<dbReference type="GeneID" id="98673142"/>
<dbReference type="GO" id="GO:0000155">
    <property type="term" value="F:phosphorelay sensor kinase activity"/>
    <property type="evidence" value="ECO:0007669"/>
    <property type="project" value="InterPro"/>
</dbReference>